<accession>A0A1Y3M9L2</accession>
<dbReference type="SUPFAM" id="SSF56281">
    <property type="entry name" value="Metallo-hydrolase/oxidoreductase"/>
    <property type="match status" value="1"/>
</dbReference>
<evidence type="ECO:0000313" key="2">
    <source>
        <dbReference type="EMBL" id="OUM47119.1"/>
    </source>
</evidence>
<protein>
    <submittedName>
        <fullName evidence="2">MBL fold metallo-hydrolase</fullName>
    </submittedName>
</protein>
<dbReference type="PANTHER" id="PTHR42951:SF4">
    <property type="entry name" value="ACYL-COENZYME A THIOESTERASE MBLAC2"/>
    <property type="match status" value="1"/>
</dbReference>
<name>A0A1Y3M9L2_9BACI</name>
<keyword evidence="2" id="KW-0378">Hydrolase</keyword>
<sequence length="315" mass="35958">MQKEYFSEHFDVENIEDGIYAAIAKEGGGSLANAGFVDIGDQTIIFDTFNTQQAAADLKEIAEEITGHSISWVINSHWHGDHIRGNQVFENCNIISSHKTYEQMAEIHPFRIDKQKQDIEGLHTYIQSLQDQFTQTNDEGLRKQISFLNQLAVSLPTLQLVLPQYSFQNEFTIHGSKRTAKLITLGGGHSVCDTILYLPKEKVCFMGDLLFVKSHPTFFEESNLQEWKRMLEMIEEFEIDKAVPGHGPVGVKTDLRKVIEYIEELTVLVRENTSIDEVKCPSAYKNWHAPEVFTSNLKYLKKVMKLSILQSNVMK</sequence>
<dbReference type="InterPro" id="IPR036866">
    <property type="entry name" value="RibonucZ/Hydroxyglut_hydro"/>
</dbReference>
<dbReference type="GO" id="GO:0016787">
    <property type="term" value="F:hydrolase activity"/>
    <property type="evidence" value="ECO:0007669"/>
    <property type="project" value="UniProtKB-KW"/>
</dbReference>
<reference evidence="2 3" key="1">
    <citation type="submission" date="2017-02" db="EMBL/GenBank/DDBJ databases">
        <title>Bacillus pseudomycoides isolate FSL K6-0042.</title>
        <authorList>
            <person name="Kovac J."/>
        </authorList>
    </citation>
    <scope>NUCLEOTIDE SEQUENCE [LARGE SCALE GENOMIC DNA]</scope>
    <source>
        <strain evidence="2 3">FSL K6-0042</strain>
    </source>
</reference>
<organism evidence="2 3">
    <name type="scientific">Bacillus pseudomycoides</name>
    <dbReference type="NCBI Taxonomy" id="64104"/>
    <lineage>
        <taxon>Bacteria</taxon>
        <taxon>Bacillati</taxon>
        <taxon>Bacillota</taxon>
        <taxon>Bacilli</taxon>
        <taxon>Bacillales</taxon>
        <taxon>Bacillaceae</taxon>
        <taxon>Bacillus</taxon>
        <taxon>Bacillus cereus group</taxon>
    </lineage>
</organism>
<dbReference type="PANTHER" id="PTHR42951">
    <property type="entry name" value="METALLO-BETA-LACTAMASE DOMAIN-CONTAINING"/>
    <property type="match status" value="1"/>
</dbReference>
<dbReference type="SMART" id="SM00849">
    <property type="entry name" value="Lactamase_B"/>
    <property type="match status" value="1"/>
</dbReference>
<gene>
    <name evidence="2" type="ORF">BW425_20170</name>
</gene>
<dbReference type="EMBL" id="MWPX01000028">
    <property type="protein sequence ID" value="OUM47119.1"/>
    <property type="molecule type" value="Genomic_DNA"/>
</dbReference>
<proteinExistence type="predicted"/>
<dbReference type="CDD" id="cd16282">
    <property type="entry name" value="metallo-hydrolase-like_MBL-fold"/>
    <property type="match status" value="1"/>
</dbReference>
<dbReference type="Gene3D" id="3.60.15.10">
    <property type="entry name" value="Ribonuclease Z/Hydroxyacylglutathione hydrolase-like"/>
    <property type="match status" value="1"/>
</dbReference>
<dbReference type="RefSeq" id="WP_016114825.1">
    <property type="nucleotide sequence ID" value="NZ_CP189809.1"/>
</dbReference>
<evidence type="ECO:0000313" key="3">
    <source>
        <dbReference type="Proteomes" id="UP000195321"/>
    </source>
</evidence>
<dbReference type="InterPro" id="IPR001279">
    <property type="entry name" value="Metallo-B-lactamas"/>
</dbReference>
<dbReference type="InterPro" id="IPR050855">
    <property type="entry name" value="NDM-1-like"/>
</dbReference>
<dbReference type="Proteomes" id="UP000195321">
    <property type="component" value="Unassembled WGS sequence"/>
</dbReference>
<feature type="domain" description="Metallo-beta-lactamase" evidence="1">
    <location>
        <begin position="31"/>
        <end position="246"/>
    </location>
</feature>
<dbReference type="Pfam" id="PF00753">
    <property type="entry name" value="Lactamase_B"/>
    <property type="match status" value="1"/>
</dbReference>
<dbReference type="AlphaFoldDB" id="A0A1Y3M9L2"/>
<evidence type="ECO:0000259" key="1">
    <source>
        <dbReference type="SMART" id="SM00849"/>
    </source>
</evidence>
<comment type="caution">
    <text evidence="2">The sequence shown here is derived from an EMBL/GenBank/DDBJ whole genome shotgun (WGS) entry which is preliminary data.</text>
</comment>